<dbReference type="Pfam" id="PF12833">
    <property type="entry name" value="HTH_18"/>
    <property type="match status" value="1"/>
</dbReference>
<dbReference type="GO" id="GO:0043565">
    <property type="term" value="F:sequence-specific DNA binding"/>
    <property type="evidence" value="ECO:0007669"/>
    <property type="project" value="InterPro"/>
</dbReference>
<evidence type="ECO:0000256" key="1">
    <source>
        <dbReference type="ARBA" id="ARBA00023015"/>
    </source>
</evidence>
<name>A0AAP9XY05_BURGL</name>
<keyword evidence="3" id="KW-0804">Transcription</keyword>
<gene>
    <name evidence="5" type="ORF">I6H06_03600</name>
    <name evidence="6" type="ORF">NFI99_01165</name>
</gene>
<keyword evidence="2" id="KW-0238">DNA-binding</keyword>
<organism evidence="5 7">
    <name type="scientific">Burkholderia glumae</name>
    <name type="common">Pseudomonas glumae</name>
    <dbReference type="NCBI Taxonomy" id="337"/>
    <lineage>
        <taxon>Bacteria</taxon>
        <taxon>Pseudomonadati</taxon>
        <taxon>Pseudomonadota</taxon>
        <taxon>Betaproteobacteria</taxon>
        <taxon>Burkholderiales</taxon>
        <taxon>Burkholderiaceae</taxon>
        <taxon>Burkholderia</taxon>
    </lineage>
</organism>
<dbReference type="Proteomes" id="UP001056386">
    <property type="component" value="Chromosome 2"/>
</dbReference>
<evidence type="ECO:0000313" key="5">
    <source>
        <dbReference type="EMBL" id="QPQ90831.1"/>
    </source>
</evidence>
<evidence type="ECO:0000313" key="7">
    <source>
        <dbReference type="Proteomes" id="UP000594892"/>
    </source>
</evidence>
<feature type="domain" description="HTH araC/xylS-type" evidence="4">
    <location>
        <begin position="377"/>
        <end position="480"/>
    </location>
</feature>
<protein>
    <submittedName>
        <fullName evidence="5">Helix-turn-helix transcriptional regulator</fullName>
    </submittedName>
</protein>
<keyword evidence="8" id="KW-1185">Reference proteome</keyword>
<dbReference type="InterPro" id="IPR050204">
    <property type="entry name" value="AraC_XylS_family_regulators"/>
</dbReference>
<evidence type="ECO:0000259" key="4">
    <source>
        <dbReference type="PROSITE" id="PS01124"/>
    </source>
</evidence>
<dbReference type="Proteomes" id="UP000594892">
    <property type="component" value="Chromosome 1"/>
</dbReference>
<evidence type="ECO:0000256" key="3">
    <source>
        <dbReference type="ARBA" id="ARBA00023163"/>
    </source>
</evidence>
<reference evidence="6" key="2">
    <citation type="submission" date="2022-06" db="EMBL/GenBank/DDBJ databases">
        <title>Draft genome sequence of Burkholderia glumae strain GR20004 isolated from rice panicle showing bacterial panicle blight.</title>
        <authorList>
            <person name="Choi S.Y."/>
            <person name="Lee Y.H."/>
        </authorList>
    </citation>
    <scope>NUCLEOTIDE SEQUENCE</scope>
    <source>
        <strain evidence="6">GR20004</strain>
    </source>
</reference>
<dbReference type="EMBL" id="CP099583">
    <property type="protein sequence ID" value="USS43128.1"/>
    <property type="molecule type" value="Genomic_DNA"/>
</dbReference>
<evidence type="ECO:0000313" key="8">
    <source>
        <dbReference type="Proteomes" id="UP001056386"/>
    </source>
</evidence>
<sequence>MFSMLYFPVVSALAASDEDAGSDVAARAVDSILDGEFAAAVQQSGRRLDESAAGVSARDLQWHADLQLVLGFDAEAEDAYRRAQRRMRASKAEIRVATCRNAAWQALFRHRIGTALACFARAAEETEAHPARRIEARIGIACALHELGRTREALDALAEVVPTSTRWRELVTALRFDLIAQHELRCANALHDHVYWRSAALASPAAYVAAPRIGFAEALQAAAAGVRAPLLAARVAYLRALRSVAGGDRDAIAKVCAYLERIREQGFADYQRAVRLEIALATFVGDAPHVAQSIVEPLHQGVRGSDTGHRQLEYLYCSAKLRETQGRAQESLQWYSRYALVAMQCLREDSHVRTPALDRQPKAAPDDVSARLPAKYRRAYRYVLDNLDRADLSVREIATQIGVTERALQSAFKSCLGLSPSELIRTRRMERIREALIDHADAGDQRVLETARRWGVQSRSTLVTGYRKQFREAPSETLER</sequence>
<evidence type="ECO:0000256" key="2">
    <source>
        <dbReference type="ARBA" id="ARBA00023125"/>
    </source>
</evidence>
<dbReference type="GO" id="GO:0003700">
    <property type="term" value="F:DNA-binding transcription factor activity"/>
    <property type="evidence" value="ECO:0007669"/>
    <property type="project" value="InterPro"/>
</dbReference>
<dbReference type="AlphaFoldDB" id="A0AAP9XY05"/>
<dbReference type="Gene3D" id="1.10.10.60">
    <property type="entry name" value="Homeodomain-like"/>
    <property type="match status" value="1"/>
</dbReference>
<dbReference type="PROSITE" id="PS01124">
    <property type="entry name" value="HTH_ARAC_FAMILY_2"/>
    <property type="match status" value="1"/>
</dbReference>
<dbReference type="InterPro" id="IPR018060">
    <property type="entry name" value="HTH_AraC"/>
</dbReference>
<dbReference type="SMART" id="SM00342">
    <property type="entry name" value="HTH_ARAC"/>
    <property type="match status" value="1"/>
</dbReference>
<dbReference type="GeneID" id="45693499"/>
<dbReference type="PANTHER" id="PTHR46796:SF12">
    <property type="entry name" value="HTH-TYPE DNA-BINDING TRANSCRIPTIONAL ACTIVATOR EUTR"/>
    <property type="match status" value="1"/>
</dbReference>
<dbReference type="RefSeq" id="WP_017433146.1">
    <property type="nucleotide sequence ID" value="NZ_CP021075.1"/>
</dbReference>
<keyword evidence="1" id="KW-0805">Transcription regulation</keyword>
<dbReference type="InterPro" id="IPR011990">
    <property type="entry name" value="TPR-like_helical_dom_sf"/>
</dbReference>
<evidence type="ECO:0000313" key="6">
    <source>
        <dbReference type="EMBL" id="USS43128.1"/>
    </source>
</evidence>
<dbReference type="PANTHER" id="PTHR46796">
    <property type="entry name" value="HTH-TYPE TRANSCRIPTIONAL ACTIVATOR RHAS-RELATED"/>
    <property type="match status" value="1"/>
</dbReference>
<accession>A0AAP9XY05</accession>
<reference evidence="5 7" key="1">
    <citation type="submission" date="2020-12" db="EMBL/GenBank/DDBJ databases">
        <title>FDA dAtabase for Regulatory Grade micrObial Sequences (FDA-ARGOS): Supporting development and validation of Infectious Disease Dx tests.</title>
        <authorList>
            <person name="Minogue T."/>
            <person name="Wolcott M."/>
            <person name="Wasieloski L."/>
            <person name="Aguilar W."/>
            <person name="Moore D."/>
            <person name="Jaissle J."/>
            <person name="Tallon L."/>
            <person name="Sadzewicz L."/>
            <person name="Zhao X."/>
            <person name="Boylan J."/>
            <person name="Ott S."/>
            <person name="Bowen H."/>
            <person name="Vavikolanu K."/>
            <person name="Mehta A."/>
            <person name="Aluvathingal J."/>
            <person name="Nadendla S."/>
            <person name="Yan Y."/>
            <person name="Sichtig H."/>
        </authorList>
    </citation>
    <scope>NUCLEOTIDE SEQUENCE [LARGE SCALE GENOMIC DNA]</scope>
    <source>
        <strain evidence="5 7">FDAARGOS_949</strain>
    </source>
</reference>
<dbReference type="EMBL" id="CP065600">
    <property type="protein sequence ID" value="QPQ90831.1"/>
    <property type="molecule type" value="Genomic_DNA"/>
</dbReference>
<proteinExistence type="predicted"/>
<dbReference type="SUPFAM" id="SSF48452">
    <property type="entry name" value="TPR-like"/>
    <property type="match status" value="1"/>
</dbReference>